<reference evidence="2" key="1">
    <citation type="submission" date="2023-07" db="EMBL/GenBank/DDBJ databases">
        <title>draft genome sequence of fig (Ficus carica).</title>
        <authorList>
            <person name="Takahashi T."/>
            <person name="Nishimura K."/>
        </authorList>
    </citation>
    <scope>NUCLEOTIDE SEQUENCE</scope>
</reference>
<accession>A0AA87Z778</accession>
<evidence type="ECO:0000313" key="3">
    <source>
        <dbReference type="EMBL" id="GMN27171.1"/>
    </source>
</evidence>
<protein>
    <submittedName>
        <fullName evidence="2">Uncharacterized protein</fullName>
    </submittedName>
</protein>
<feature type="region of interest" description="Disordered" evidence="1">
    <location>
        <begin position="36"/>
        <end position="66"/>
    </location>
</feature>
<name>A0AA87Z778_FICCA</name>
<organism evidence="2 4">
    <name type="scientific">Ficus carica</name>
    <name type="common">Common fig</name>
    <dbReference type="NCBI Taxonomy" id="3494"/>
    <lineage>
        <taxon>Eukaryota</taxon>
        <taxon>Viridiplantae</taxon>
        <taxon>Streptophyta</taxon>
        <taxon>Embryophyta</taxon>
        <taxon>Tracheophyta</taxon>
        <taxon>Spermatophyta</taxon>
        <taxon>Magnoliopsida</taxon>
        <taxon>eudicotyledons</taxon>
        <taxon>Gunneridae</taxon>
        <taxon>Pentapetalae</taxon>
        <taxon>rosids</taxon>
        <taxon>fabids</taxon>
        <taxon>Rosales</taxon>
        <taxon>Moraceae</taxon>
        <taxon>Ficeae</taxon>
        <taxon>Ficus</taxon>
    </lineage>
</organism>
<dbReference type="Proteomes" id="UP001187192">
    <property type="component" value="Unassembled WGS sequence"/>
</dbReference>
<gene>
    <name evidence="2" type="ORF">TIFTF001_040978</name>
    <name evidence="3" type="ORF">TIFTF001_040988</name>
</gene>
<dbReference type="AlphaFoldDB" id="A0AA87Z778"/>
<proteinExistence type="predicted"/>
<evidence type="ECO:0000256" key="1">
    <source>
        <dbReference type="SAM" id="MobiDB-lite"/>
    </source>
</evidence>
<dbReference type="EMBL" id="BTGU01001653">
    <property type="protein sequence ID" value="GMN27154.1"/>
    <property type="molecule type" value="Genomic_DNA"/>
</dbReference>
<keyword evidence="4" id="KW-1185">Reference proteome</keyword>
<sequence length="484" mass="52774">MASLCIAKATTMTGHMRERTPLGLALMNQPSRLPSLAPLASQGLHTSPPPPPPKAGHHKEKPPQASSLALDTSWSLGLLSRHASLACWLARASSRLHLRPANLGRGHLMVPSFGEQASLAWLTWQNGTCLAGHLIISQEQMFELNQTAYSLVSALRSRAKRGEKRKRREQEKECSESDLFKCNILIQGASNGKYDSAYSIDKKVSKLMTGLDTRQWSVVMQNCETVGGSLQEETLRKAKCDLVSAEAEQDRYVKVAIPVALEEARAQAMEDFLQSEDFNSKLIAEYQEGMRDMKAGFTAANPSLVGVDWSFVLAESEETATEEVPKEGEVSGAARAPEDVVILDDQEEPAAPEQPVVTEQPGKCCVLLKHLISVSARALPILVGAWSWDLTPWSENHRSWGICKGRSYLGTCSSTSNSGRYPIVGPYSVVQETQEFGGSARADLGSCSDTYFRSNLGSWGSAREDLILSPARASPFVQYPVVGP</sequence>
<evidence type="ECO:0000313" key="4">
    <source>
        <dbReference type="Proteomes" id="UP001187192"/>
    </source>
</evidence>
<evidence type="ECO:0000313" key="2">
    <source>
        <dbReference type="EMBL" id="GMN27154.1"/>
    </source>
</evidence>
<dbReference type="EMBL" id="BTGU01001654">
    <property type="protein sequence ID" value="GMN27171.1"/>
    <property type="molecule type" value="Genomic_DNA"/>
</dbReference>
<comment type="caution">
    <text evidence="2">The sequence shown here is derived from an EMBL/GenBank/DDBJ whole genome shotgun (WGS) entry which is preliminary data.</text>
</comment>